<feature type="chain" id="PRO_5032519104" evidence="1">
    <location>
        <begin position="22"/>
        <end position="93"/>
    </location>
</feature>
<dbReference type="AlphaFoldDB" id="A0A813UZF4"/>
<name>A0A813UZF4_ADIRI</name>
<dbReference type="EMBL" id="CAJNOJ010000019">
    <property type="protein sequence ID" value="CAF0837424.1"/>
    <property type="molecule type" value="Genomic_DNA"/>
</dbReference>
<proteinExistence type="predicted"/>
<sequence length="93" mass="10699">MSKYFIIILLLIAINIAPTNAVIRVCNDGAYIAKCYLESRSLNFGFRVRRQDTGLFPVAQCATMNVPVEAFWNRLECKELVFIAIYKKLLEQH</sequence>
<feature type="signal peptide" evidence="1">
    <location>
        <begin position="1"/>
        <end position="21"/>
    </location>
</feature>
<accession>A0A813UZF4</accession>
<evidence type="ECO:0000313" key="2">
    <source>
        <dbReference type="EMBL" id="CAF0837424.1"/>
    </source>
</evidence>
<evidence type="ECO:0000256" key="1">
    <source>
        <dbReference type="SAM" id="SignalP"/>
    </source>
</evidence>
<reference evidence="2" key="1">
    <citation type="submission" date="2021-02" db="EMBL/GenBank/DDBJ databases">
        <authorList>
            <person name="Nowell W R."/>
        </authorList>
    </citation>
    <scope>NUCLEOTIDE SEQUENCE</scope>
</reference>
<protein>
    <submittedName>
        <fullName evidence="2">Uncharacterized protein</fullName>
    </submittedName>
</protein>
<keyword evidence="1" id="KW-0732">Signal</keyword>
<evidence type="ECO:0000313" key="3">
    <source>
        <dbReference type="Proteomes" id="UP000663852"/>
    </source>
</evidence>
<dbReference type="OrthoDB" id="9977015at2759"/>
<gene>
    <name evidence="2" type="ORF">EDS130_LOCUS6665</name>
</gene>
<comment type="caution">
    <text evidence="2">The sequence shown here is derived from an EMBL/GenBank/DDBJ whole genome shotgun (WGS) entry which is preliminary data.</text>
</comment>
<dbReference type="Proteomes" id="UP000663852">
    <property type="component" value="Unassembled WGS sequence"/>
</dbReference>
<organism evidence="2 3">
    <name type="scientific">Adineta ricciae</name>
    <name type="common">Rotifer</name>
    <dbReference type="NCBI Taxonomy" id="249248"/>
    <lineage>
        <taxon>Eukaryota</taxon>
        <taxon>Metazoa</taxon>
        <taxon>Spiralia</taxon>
        <taxon>Gnathifera</taxon>
        <taxon>Rotifera</taxon>
        <taxon>Eurotatoria</taxon>
        <taxon>Bdelloidea</taxon>
        <taxon>Adinetida</taxon>
        <taxon>Adinetidae</taxon>
        <taxon>Adineta</taxon>
    </lineage>
</organism>